<keyword evidence="3" id="KW-1185">Reference proteome</keyword>
<sequence>MMQAWNLWKDGKALEMMDLSIRQSCPSSEVLRCIQVGLLCVQDGEANRSAMSEIIFMLSTDTALPSPTPPTFSTIRGQNDPSFPAMDTSVDN</sequence>
<dbReference type="PANTHER" id="PTHR27006:SF586">
    <property type="entry name" value="CYSTEINE-RICH RECEPTOR-LIKE PROTEIN KINASE 10"/>
    <property type="match status" value="1"/>
</dbReference>
<dbReference type="EMBL" id="VDCV01000011">
    <property type="protein sequence ID" value="KAB5533880.1"/>
    <property type="molecule type" value="Genomic_DNA"/>
</dbReference>
<evidence type="ECO:0008006" key="4">
    <source>
        <dbReference type="Google" id="ProtNLM"/>
    </source>
</evidence>
<dbReference type="Proteomes" id="UP000326939">
    <property type="component" value="Chromosome 11"/>
</dbReference>
<organism evidence="2 3">
    <name type="scientific">Salix brachista</name>
    <dbReference type="NCBI Taxonomy" id="2182728"/>
    <lineage>
        <taxon>Eukaryota</taxon>
        <taxon>Viridiplantae</taxon>
        <taxon>Streptophyta</taxon>
        <taxon>Embryophyta</taxon>
        <taxon>Tracheophyta</taxon>
        <taxon>Spermatophyta</taxon>
        <taxon>Magnoliopsida</taxon>
        <taxon>eudicotyledons</taxon>
        <taxon>Gunneridae</taxon>
        <taxon>Pentapetalae</taxon>
        <taxon>rosids</taxon>
        <taxon>fabids</taxon>
        <taxon>Malpighiales</taxon>
        <taxon>Salicaceae</taxon>
        <taxon>Saliceae</taxon>
        <taxon>Salix</taxon>
    </lineage>
</organism>
<feature type="compositionally biased region" description="Polar residues" evidence="1">
    <location>
        <begin position="67"/>
        <end position="81"/>
    </location>
</feature>
<dbReference type="PANTHER" id="PTHR27006">
    <property type="entry name" value="PROMASTIGOTE SURFACE ANTIGEN PROTEIN PSA"/>
    <property type="match status" value="1"/>
</dbReference>
<dbReference type="Gene3D" id="1.10.510.10">
    <property type="entry name" value="Transferase(Phosphotransferase) domain 1"/>
    <property type="match status" value="1"/>
</dbReference>
<gene>
    <name evidence="2" type="ORF">DKX38_016966</name>
</gene>
<accession>A0A5N5KTY7</accession>
<reference evidence="3" key="1">
    <citation type="journal article" date="2019" name="Gigascience">
        <title>De novo genome assembly of the endangered Acer yangbiense, a plant species with extremely small populations endemic to Yunnan Province, China.</title>
        <authorList>
            <person name="Yang J."/>
            <person name="Wariss H.M."/>
            <person name="Tao L."/>
            <person name="Zhang R."/>
            <person name="Yun Q."/>
            <person name="Hollingsworth P."/>
            <person name="Dao Z."/>
            <person name="Luo G."/>
            <person name="Guo H."/>
            <person name="Ma Y."/>
            <person name="Sun W."/>
        </authorList>
    </citation>
    <scope>NUCLEOTIDE SEQUENCE [LARGE SCALE GENOMIC DNA]</scope>
    <source>
        <strain evidence="3">cv. br00</strain>
    </source>
</reference>
<evidence type="ECO:0000313" key="3">
    <source>
        <dbReference type="Proteomes" id="UP000326939"/>
    </source>
</evidence>
<protein>
    <recommendedName>
        <fullName evidence="4">S-locus receptor kinase C-terminal domain-containing protein</fullName>
    </recommendedName>
</protein>
<proteinExistence type="predicted"/>
<comment type="caution">
    <text evidence="2">The sequence shown here is derived from an EMBL/GenBank/DDBJ whole genome shotgun (WGS) entry which is preliminary data.</text>
</comment>
<name>A0A5N5KTY7_9ROSI</name>
<evidence type="ECO:0000256" key="1">
    <source>
        <dbReference type="SAM" id="MobiDB-lite"/>
    </source>
</evidence>
<feature type="region of interest" description="Disordered" evidence="1">
    <location>
        <begin position="67"/>
        <end position="92"/>
    </location>
</feature>
<evidence type="ECO:0000313" key="2">
    <source>
        <dbReference type="EMBL" id="KAB5533880.1"/>
    </source>
</evidence>
<dbReference type="AlphaFoldDB" id="A0A5N5KTY7"/>